<organism evidence="1 2">
    <name type="scientific">Hymenolepis diminuta</name>
    <name type="common">Rat tapeworm</name>
    <dbReference type="NCBI Taxonomy" id="6216"/>
    <lineage>
        <taxon>Eukaryota</taxon>
        <taxon>Metazoa</taxon>
        <taxon>Spiralia</taxon>
        <taxon>Lophotrochozoa</taxon>
        <taxon>Platyhelminthes</taxon>
        <taxon>Cestoda</taxon>
        <taxon>Eucestoda</taxon>
        <taxon>Cyclophyllidea</taxon>
        <taxon>Hymenolepididae</taxon>
        <taxon>Hymenolepis</taxon>
    </lineage>
</organism>
<sequence>GEGGEKWQWRPFSPVNEEHGGDILAAYFQGRVYVVGCREYVDAMEMLDVTADGQWTSLTYNGWSLCQPLRVGSMMSD</sequence>
<reference evidence="1 2" key="1">
    <citation type="submission" date="2019-07" db="EMBL/GenBank/DDBJ databases">
        <authorList>
            <person name="Jastrzebski P J."/>
            <person name="Paukszto L."/>
            <person name="Jastrzebski P J."/>
        </authorList>
    </citation>
    <scope>NUCLEOTIDE SEQUENCE [LARGE SCALE GENOMIC DNA]</scope>
    <source>
        <strain evidence="1 2">WMS-il1</strain>
    </source>
</reference>
<name>A0A564XWG5_HYMDI</name>
<evidence type="ECO:0000313" key="2">
    <source>
        <dbReference type="Proteomes" id="UP000321570"/>
    </source>
</evidence>
<keyword evidence="2" id="KW-1185">Reference proteome</keyword>
<evidence type="ECO:0000313" key="1">
    <source>
        <dbReference type="EMBL" id="VUZ38654.1"/>
    </source>
</evidence>
<gene>
    <name evidence="1" type="ORF">WMSIL1_LOCUS113</name>
</gene>
<protein>
    <submittedName>
        <fullName evidence="1">Uncharacterized protein</fullName>
    </submittedName>
</protein>
<proteinExistence type="predicted"/>
<dbReference type="EMBL" id="CABIJS010000004">
    <property type="protein sequence ID" value="VUZ38654.1"/>
    <property type="molecule type" value="Genomic_DNA"/>
</dbReference>
<accession>A0A564XWG5</accession>
<dbReference type="Proteomes" id="UP000321570">
    <property type="component" value="Unassembled WGS sequence"/>
</dbReference>
<feature type="non-terminal residue" evidence="1">
    <location>
        <position position="1"/>
    </location>
</feature>
<dbReference type="AlphaFoldDB" id="A0A564XWG5"/>